<dbReference type="Proteomes" id="UP000199256">
    <property type="component" value="Unassembled WGS sequence"/>
</dbReference>
<organism evidence="1 2">
    <name type="scientific">Ectothiorhodospira marina</name>
    <dbReference type="NCBI Taxonomy" id="1396821"/>
    <lineage>
        <taxon>Bacteria</taxon>
        <taxon>Pseudomonadati</taxon>
        <taxon>Pseudomonadota</taxon>
        <taxon>Gammaproteobacteria</taxon>
        <taxon>Chromatiales</taxon>
        <taxon>Ectothiorhodospiraceae</taxon>
        <taxon>Ectothiorhodospira</taxon>
    </lineage>
</organism>
<dbReference type="EMBL" id="FOAA01000002">
    <property type="protein sequence ID" value="SEK50794.1"/>
    <property type="molecule type" value="Genomic_DNA"/>
</dbReference>
<protein>
    <submittedName>
        <fullName evidence="1">Uncharacterized protein</fullName>
    </submittedName>
</protein>
<reference evidence="2" key="1">
    <citation type="submission" date="2016-10" db="EMBL/GenBank/DDBJ databases">
        <authorList>
            <person name="Varghese N."/>
            <person name="Submissions S."/>
        </authorList>
    </citation>
    <scope>NUCLEOTIDE SEQUENCE [LARGE SCALE GENOMIC DNA]</scope>
    <source>
        <strain evidence="2">DSM 241</strain>
    </source>
</reference>
<sequence length="107" mass="12208">MNRSQLERPAGMQWAAYREFPDMKAANAVLGFLPAFMDTHTHETHLSINDDGSLALIHLLDGLPDHWVLERDEYGRITALKDGIVAGFMRQGHFFTRSQLAQLRWDA</sequence>
<accession>A0A1H7HKI0</accession>
<dbReference type="OrthoDB" id="5795260at2"/>
<keyword evidence="2" id="KW-1185">Reference proteome</keyword>
<evidence type="ECO:0000313" key="2">
    <source>
        <dbReference type="Proteomes" id="UP000199256"/>
    </source>
</evidence>
<name>A0A1H7HKI0_9GAMM</name>
<dbReference type="RefSeq" id="WP_090250990.1">
    <property type="nucleotide sequence ID" value="NZ_FOAA01000002.1"/>
</dbReference>
<gene>
    <name evidence="1" type="ORF">SAMN05444515_102195</name>
</gene>
<evidence type="ECO:0000313" key="1">
    <source>
        <dbReference type="EMBL" id="SEK50794.1"/>
    </source>
</evidence>
<dbReference type="STRING" id="1396821.SAMN05444515_102195"/>
<dbReference type="AlphaFoldDB" id="A0A1H7HKI0"/>
<proteinExistence type="predicted"/>